<keyword evidence="1" id="KW-0378">Hydrolase</keyword>
<dbReference type="Pfam" id="PF25597">
    <property type="entry name" value="SH3_retrovirus"/>
    <property type="match status" value="1"/>
</dbReference>
<evidence type="ECO:0000256" key="3">
    <source>
        <dbReference type="SAM" id="Coils"/>
    </source>
</evidence>
<keyword evidence="2" id="KW-0862">Zinc</keyword>
<gene>
    <name evidence="6" type="ORF">Tci_329742</name>
</gene>
<dbReference type="GO" id="GO:0004190">
    <property type="term" value="F:aspartic-type endopeptidase activity"/>
    <property type="evidence" value="ECO:0007669"/>
    <property type="project" value="UniProtKB-KW"/>
</dbReference>
<dbReference type="SUPFAM" id="SSF56672">
    <property type="entry name" value="DNA/RNA polymerases"/>
    <property type="match status" value="1"/>
</dbReference>
<evidence type="ECO:0000259" key="5">
    <source>
        <dbReference type="PROSITE" id="PS50158"/>
    </source>
</evidence>
<dbReference type="Gene3D" id="3.30.420.10">
    <property type="entry name" value="Ribonuclease H-like superfamily/Ribonuclease H"/>
    <property type="match status" value="1"/>
</dbReference>
<dbReference type="InterPro" id="IPR036875">
    <property type="entry name" value="Znf_CCHC_sf"/>
</dbReference>
<dbReference type="Pfam" id="PF07727">
    <property type="entry name" value="RVT_2"/>
    <property type="match status" value="1"/>
</dbReference>
<dbReference type="InterPro" id="IPR012337">
    <property type="entry name" value="RNaseH-like_sf"/>
</dbReference>
<evidence type="ECO:0000256" key="2">
    <source>
        <dbReference type="PROSITE-ProRule" id="PRU00047"/>
    </source>
</evidence>
<dbReference type="Pfam" id="PF22936">
    <property type="entry name" value="Pol_BBD"/>
    <property type="match status" value="1"/>
</dbReference>
<name>A0A699H5K9_TANCI</name>
<feature type="region of interest" description="Disordered" evidence="4">
    <location>
        <begin position="1138"/>
        <end position="1173"/>
    </location>
</feature>
<dbReference type="SUPFAM" id="SSF57756">
    <property type="entry name" value="Retrovirus zinc finger-like domains"/>
    <property type="match status" value="1"/>
</dbReference>
<dbReference type="SUPFAM" id="SSF53098">
    <property type="entry name" value="Ribonuclease H-like"/>
    <property type="match status" value="1"/>
</dbReference>
<dbReference type="Pfam" id="PF14223">
    <property type="entry name" value="Retrotran_gag_2"/>
    <property type="match status" value="1"/>
</dbReference>
<dbReference type="InterPro" id="IPR013103">
    <property type="entry name" value="RVT_2"/>
</dbReference>
<feature type="domain" description="CCHC-type" evidence="5">
    <location>
        <begin position="183"/>
        <end position="198"/>
    </location>
</feature>
<evidence type="ECO:0000256" key="4">
    <source>
        <dbReference type="SAM" id="MobiDB-lite"/>
    </source>
</evidence>
<comment type="caution">
    <text evidence="6">The sequence shown here is derived from an EMBL/GenBank/DDBJ whole genome shotgun (WGS) entry which is preliminary data.</text>
</comment>
<dbReference type="InterPro" id="IPR043502">
    <property type="entry name" value="DNA/RNA_pol_sf"/>
</dbReference>
<accession>A0A699H5K9</accession>
<dbReference type="InterPro" id="IPR057670">
    <property type="entry name" value="SH3_retrovirus"/>
</dbReference>
<dbReference type="InterPro" id="IPR001878">
    <property type="entry name" value="Znf_CCHC"/>
</dbReference>
<dbReference type="SMART" id="SM00343">
    <property type="entry name" value="ZnF_C2HC"/>
    <property type="match status" value="1"/>
</dbReference>
<dbReference type="PROSITE" id="PS50158">
    <property type="entry name" value="ZF_CCHC"/>
    <property type="match status" value="1"/>
</dbReference>
<protein>
    <submittedName>
        <fullName evidence="6">Retrovirus-related Pol polyprotein from transposon TNT 1-94</fullName>
    </submittedName>
</protein>
<keyword evidence="3" id="KW-0175">Coiled coil</keyword>
<organism evidence="6">
    <name type="scientific">Tanacetum cinerariifolium</name>
    <name type="common">Dalmatian daisy</name>
    <name type="synonym">Chrysanthemum cinerariifolium</name>
    <dbReference type="NCBI Taxonomy" id="118510"/>
    <lineage>
        <taxon>Eukaryota</taxon>
        <taxon>Viridiplantae</taxon>
        <taxon>Streptophyta</taxon>
        <taxon>Embryophyta</taxon>
        <taxon>Tracheophyta</taxon>
        <taxon>Spermatophyta</taxon>
        <taxon>Magnoliopsida</taxon>
        <taxon>eudicotyledons</taxon>
        <taxon>Gunneridae</taxon>
        <taxon>Pentapetalae</taxon>
        <taxon>asterids</taxon>
        <taxon>campanulids</taxon>
        <taxon>Asterales</taxon>
        <taxon>Asteraceae</taxon>
        <taxon>Asteroideae</taxon>
        <taxon>Anthemideae</taxon>
        <taxon>Anthemidinae</taxon>
        <taxon>Tanacetum</taxon>
    </lineage>
</organism>
<dbReference type="InterPro" id="IPR054722">
    <property type="entry name" value="PolX-like_BBD"/>
</dbReference>
<dbReference type="InterPro" id="IPR036397">
    <property type="entry name" value="RNaseH_sf"/>
</dbReference>
<sequence length="1509" mass="173896">MILESVENGPLLWPSIEENGVTRPKKYYELSATEAIQADCDVKETNIILQGLPPEVYALVTNHKVAKELWERIQLLMKGSSLTKQEKGCKLYDEFDKFAYKKGESLRKFQLRFSLLLNDMNIYNMKLEQFQVSTKFLNTLPPEWSKFVTDVKLKGDDPIDAINHMMSFLTAVVTSRKQRTVVCYNCKGEGHMSKQCTKLKRKKDESWFKDKVLLVQAQANGQILHEKELAFLAYPWIAEAQTTQNVITNNTAYQADDLDACDSDCDEINSAKVALMANLSHYGSDDLTEVHNQDNVTHNVINQAMQTMLLSEQSNIVNQSETEITSDSNIIPYSQYINLDNKSINETLTVKLERYKDQVRILKEGNIADKISDSCAQSVEIDNLKQTLLEHLKEKESLKQMRNYSVQTVHMLTKPLFFYDHTTKQALGFQNPFYLKKAQQLEPKLYDGSVIQKTNAIVIRDFEETLMLTEESRSKMLLKQKDLMMFEKKFNTKPVDYIALNQLSQDFKTRFVPRTDLSAEQVFWSQNFCNSEEPNLSTRSTQVDVPKELLKVSMVNTSLKKLKHHLARFYVVVKERTTATAITEGTWGFEHTKACFKDEIIPFPKALKDLLNSFDQFLIDELSEVQNVFYQMEQVVEQHRVESKGFQVKMNIVLNENERLLEQAISKDIVNIVVTSTVNNDCEPVHECERCVKLKTELQKDFIKRESYDKLFKQYTTLEKHCISLESQEKDIVIKKLKERIISLSGHIKEEKINQELEEIETINIELDYRVTKLIAENENLKQTYKQPYESIKSSRIRSKEQYDDLIIQVVQIFLWYLDSGCSKHMTGDRSQLTNFVNKFLATVKFGNDHVAKIMGYGDYTIRNVTISRVYFVEGLGHNLFSVGQFCDSGLEVAFRQHTCFIRNLKASKTKSWLWHRRLSHLNFGAINYLARQGLIRGLPKLKFEKDHLCSECAMGKSKKKSHKPKSEDTNQEKLYLLHMNLCGPMHVESVNEKKYILVPVRRIRTDNGTEFVNQTLCEYYEEVDISHETLVARSPHENLRKLQPKADIGIFIGYAPTKKAFQIYNRRTRRIIETIHVDFDELTAMASEQSSSGPELHEMSHATISSGLVQNLLLQHCFVDPPAPEVIASIAEVISPEPAESTGSPSSTTVDQDAPSPSKSQTTPKTQPPVIPYDVEEDNHDIKVAHIEPKTYKDALTQSRWIEAMQEELNEFKRLEVWELVSRPDKVMVITLNWIYKVKLDELGGILKNKARLVARGYRKVKGIDFEESFAPVARLEAIRIFLAYDAHKNKVVYQMDVKTAFLNGNMREEVYVSQPDGFVDPDNPNHVYKLKKDLYGLKQAPQAWYDMLSSFLISQDFSKGSVDPTLFIHRNDNNLLLISQSPKGIFLNHSKYALESLKKYDFESCDLVDTPMVEKSKLDEDKEGKAVDPLHYRGIICTLLYLTASRYDLQFSICMCARYQARPTKKHLHVVKRIFRYLRGTVNRGLWYPKDSLITLTTFADADHAGC</sequence>
<dbReference type="Pfam" id="PF00098">
    <property type="entry name" value="zf-CCHC"/>
    <property type="match status" value="1"/>
</dbReference>
<dbReference type="GO" id="GO:0008270">
    <property type="term" value="F:zinc ion binding"/>
    <property type="evidence" value="ECO:0007669"/>
    <property type="project" value="UniProtKB-KW"/>
</dbReference>
<dbReference type="EMBL" id="BKCJ010116719">
    <property type="protein sequence ID" value="GEX57767.1"/>
    <property type="molecule type" value="Genomic_DNA"/>
</dbReference>
<feature type="coiled-coil region" evidence="3">
    <location>
        <begin position="345"/>
        <end position="401"/>
    </location>
</feature>
<evidence type="ECO:0000313" key="6">
    <source>
        <dbReference type="EMBL" id="GEX57767.1"/>
    </source>
</evidence>
<keyword evidence="1" id="KW-0645">Protease</keyword>
<dbReference type="PANTHER" id="PTHR11439">
    <property type="entry name" value="GAG-POL-RELATED RETROTRANSPOSON"/>
    <property type="match status" value="1"/>
</dbReference>
<keyword evidence="2" id="KW-0863">Zinc-finger</keyword>
<evidence type="ECO:0000256" key="1">
    <source>
        <dbReference type="ARBA" id="ARBA00022750"/>
    </source>
</evidence>
<keyword evidence="2" id="KW-0479">Metal-binding</keyword>
<dbReference type="GO" id="GO:0003676">
    <property type="term" value="F:nucleic acid binding"/>
    <property type="evidence" value="ECO:0007669"/>
    <property type="project" value="InterPro"/>
</dbReference>
<dbReference type="PANTHER" id="PTHR11439:SF509">
    <property type="entry name" value="RNA-DIRECTED DNA POLYMERASE"/>
    <property type="match status" value="1"/>
</dbReference>
<dbReference type="InterPro" id="IPR025724">
    <property type="entry name" value="GAG-pre-integrase_dom"/>
</dbReference>
<dbReference type="Pfam" id="PF13976">
    <property type="entry name" value="gag_pre-integrs"/>
    <property type="match status" value="1"/>
</dbReference>
<feature type="compositionally biased region" description="Polar residues" evidence="4">
    <location>
        <begin position="1142"/>
        <end position="1166"/>
    </location>
</feature>
<dbReference type="Gene3D" id="4.10.60.10">
    <property type="entry name" value="Zinc finger, CCHC-type"/>
    <property type="match status" value="1"/>
</dbReference>
<reference evidence="6" key="1">
    <citation type="journal article" date="2019" name="Sci. Rep.">
        <title>Draft genome of Tanacetum cinerariifolium, the natural source of mosquito coil.</title>
        <authorList>
            <person name="Yamashiro T."/>
            <person name="Shiraishi A."/>
            <person name="Satake H."/>
            <person name="Nakayama K."/>
        </authorList>
    </citation>
    <scope>NUCLEOTIDE SEQUENCE</scope>
</reference>
<proteinExistence type="predicted"/>
<keyword evidence="1" id="KW-0064">Aspartyl protease</keyword>